<comment type="caution">
    <text evidence="1">The sequence shown here is derived from an EMBL/GenBank/DDBJ whole genome shotgun (WGS) entry which is preliminary data.</text>
</comment>
<dbReference type="EMBL" id="PVTJ01000009">
    <property type="protein sequence ID" value="PRY56428.1"/>
    <property type="molecule type" value="Genomic_DNA"/>
</dbReference>
<gene>
    <name evidence="1" type="ORF">B0I28_10977</name>
</gene>
<name>A0A2T0UF04_9ACTN</name>
<evidence type="ECO:0000313" key="1">
    <source>
        <dbReference type="EMBL" id="PRY56428.1"/>
    </source>
</evidence>
<keyword evidence="2" id="KW-1185">Reference proteome</keyword>
<dbReference type="RefSeq" id="WP_106365856.1">
    <property type="nucleotide sequence ID" value="NZ_PVTJ01000009.1"/>
</dbReference>
<protein>
    <submittedName>
        <fullName evidence="1">Uncharacterized protein</fullName>
    </submittedName>
</protein>
<evidence type="ECO:0000313" key="2">
    <source>
        <dbReference type="Proteomes" id="UP000238176"/>
    </source>
</evidence>
<dbReference type="Proteomes" id="UP000238176">
    <property type="component" value="Unassembled WGS sequence"/>
</dbReference>
<accession>A0A2T0UF04</accession>
<reference evidence="1 2" key="1">
    <citation type="submission" date="2018-03" db="EMBL/GenBank/DDBJ databases">
        <title>Genomic Encyclopedia of Type Strains, Phase III (KMG-III): the genomes of soil and plant-associated and newly described type strains.</title>
        <authorList>
            <person name="Whitman W."/>
        </authorList>
    </citation>
    <scope>NUCLEOTIDE SEQUENCE [LARGE SCALE GENOMIC DNA]</scope>
    <source>
        <strain evidence="1 2">CGMCC 4.7067</strain>
    </source>
</reference>
<proteinExistence type="predicted"/>
<sequence length="168" mass="18338">MTYLSPASTTEPTGGTHTTREVTTTALAVSSAPGVAYETLLRLVFPAEPSDILDITARARVTNMTEFPLVAVGYGLWIFDAELPPEDRIWTQIGPQREGSTDPVRTVLAMHTEDVYQVPAEWPEGHRMAVVYRGDAYAPDLDPEAPPVALDVDAAYGSVTIRRWLALP</sequence>
<dbReference type="OrthoDB" id="4229112at2"/>
<dbReference type="AlphaFoldDB" id="A0A2T0UF04"/>
<organism evidence="1 2">
    <name type="scientific">Glycomyces artemisiae</name>
    <dbReference type="NCBI Taxonomy" id="1076443"/>
    <lineage>
        <taxon>Bacteria</taxon>
        <taxon>Bacillati</taxon>
        <taxon>Actinomycetota</taxon>
        <taxon>Actinomycetes</taxon>
        <taxon>Glycomycetales</taxon>
        <taxon>Glycomycetaceae</taxon>
        <taxon>Glycomyces</taxon>
    </lineage>
</organism>